<keyword evidence="4" id="KW-1185">Reference proteome</keyword>
<evidence type="ECO:0000313" key="4">
    <source>
        <dbReference type="Proteomes" id="UP001156601"/>
    </source>
</evidence>
<dbReference type="Pfam" id="PF18559">
    <property type="entry name" value="Exop_C"/>
    <property type="match status" value="1"/>
</dbReference>
<evidence type="ECO:0000256" key="1">
    <source>
        <dbReference type="SAM" id="SignalP"/>
    </source>
</evidence>
<evidence type="ECO:0000313" key="3">
    <source>
        <dbReference type="EMBL" id="GLR70145.1"/>
    </source>
</evidence>
<dbReference type="InterPro" id="IPR041443">
    <property type="entry name" value="Exop_C"/>
</dbReference>
<feature type="domain" description="ExoP galactose-binding-like" evidence="2">
    <location>
        <begin position="101"/>
        <end position="201"/>
    </location>
</feature>
<dbReference type="Proteomes" id="UP001156601">
    <property type="component" value="Unassembled WGS sequence"/>
</dbReference>
<proteinExistence type="predicted"/>
<reference evidence="3" key="1">
    <citation type="journal article" date="2014" name="Int. J. Syst. Evol. Microbiol.">
        <title>Complete genome sequence of Corynebacterium casei LMG S-19264T (=DSM 44701T), isolated from a smear-ripened cheese.</title>
        <authorList>
            <consortium name="US DOE Joint Genome Institute (JGI-PGF)"/>
            <person name="Walter F."/>
            <person name="Albersmeier A."/>
            <person name="Kalinowski J."/>
            <person name="Ruckert C."/>
        </authorList>
    </citation>
    <scope>NUCLEOTIDE SEQUENCE</scope>
    <source>
        <strain evidence="3">NBRC 110023</strain>
    </source>
</reference>
<name>A0AA37WJR8_9ALTE</name>
<evidence type="ECO:0000259" key="2">
    <source>
        <dbReference type="Pfam" id="PF18559"/>
    </source>
</evidence>
<keyword evidence="1" id="KW-0732">Signal</keyword>
<organism evidence="3 4">
    <name type="scientific">Agaribacter marinus</name>
    <dbReference type="NCBI Taxonomy" id="1431249"/>
    <lineage>
        <taxon>Bacteria</taxon>
        <taxon>Pseudomonadati</taxon>
        <taxon>Pseudomonadota</taxon>
        <taxon>Gammaproteobacteria</taxon>
        <taxon>Alteromonadales</taxon>
        <taxon>Alteromonadaceae</taxon>
        <taxon>Agaribacter</taxon>
    </lineage>
</organism>
<protein>
    <recommendedName>
        <fullName evidence="2">ExoP galactose-binding-like domain-containing protein</fullName>
    </recommendedName>
</protein>
<accession>A0AA37WJR8</accession>
<dbReference type="Gene3D" id="2.60.120.430">
    <property type="entry name" value="Galactose-binding lectin"/>
    <property type="match status" value="1"/>
</dbReference>
<gene>
    <name evidence="3" type="ORF">GCM10007852_10530</name>
</gene>
<feature type="signal peptide" evidence="1">
    <location>
        <begin position="1"/>
        <end position="24"/>
    </location>
</feature>
<dbReference type="RefSeq" id="WP_284216450.1">
    <property type="nucleotide sequence ID" value="NZ_BSOT01000005.1"/>
</dbReference>
<dbReference type="EMBL" id="BSOT01000005">
    <property type="protein sequence ID" value="GLR70145.1"/>
    <property type="molecule type" value="Genomic_DNA"/>
</dbReference>
<sequence length="211" mass="23710">MNRLSKIVLSTSILVFGFSLQAQMISVVEEGKSVSPYELSLSFGKKVITDKKQKTTKGSLIATPFSDDGISGVRFKWRPRGVKNEWGGVDTNVQTITVINRQRHENLADDYAQKAINVRTKVLRKPDDFVKLTMECNWDWQCRDSVQLKGALSRLPKGEWSNVTIPLACFDQNKIDFSKVTTPFMLQTSGKMELEISSISIVTLDEAVTKC</sequence>
<feature type="chain" id="PRO_5041410933" description="ExoP galactose-binding-like domain-containing protein" evidence="1">
    <location>
        <begin position="25"/>
        <end position="211"/>
    </location>
</feature>
<dbReference type="AlphaFoldDB" id="A0AA37WJR8"/>
<reference evidence="3" key="2">
    <citation type="submission" date="2023-01" db="EMBL/GenBank/DDBJ databases">
        <title>Draft genome sequence of Agaribacter marinus strain NBRC 110023.</title>
        <authorList>
            <person name="Sun Q."/>
            <person name="Mori K."/>
        </authorList>
    </citation>
    <scope>NUCLEOTIDE SEQUENCE</scope>
    <source>
        <strain evidence="3">NBRC 110023</strain>
    </source>
</reference>
<comment type="caution">
    <text evidence="3">The sequence shown here is derived from an EMBL/GenBank/DDBJ whole genome shotgun (WGS) entry which is preliminary data.</text>
</comment>